<evidence type="ECO:0000256" key="6">
    <source>
        <dbReference type="SAM" id="MobiDB-lite"/>
    </source>
</evidence>
<evidence type="ECO:0000256" key="4">
    <source>
        <dbReference type="PROSITE-ProRule" id="PRU00330"/>
    </source>
</evidence>
<dbReference type="PANTHER" id="PTHR11932">
    <property type="entry name" value="CULLIN"/>
    <property type="match status" value="1"/>
</dbReference>
<feature type="region of interest" description="Disordered" evidence="6">
    <location>
        <begin position="355"/>
        <end position="384"/>
    </location>
</feature>
<dbReference type="FunFam" id="3.30.230.130:FF:000011">
    <property type="entry name" value="SCF ubiquitin ligase subunit CulC, putative"/>
    <property type="match status" value="1"/>
</dbReference>
<dbReference type="SUPFAM" id="SSF46785">
    <property type="entry name" value="Winged helix' DNA-binding domain"/>
    <property type="match status" value="1"/>
</dbReference>
<dbReference type="Gene3D" id="1.10.10.10">
    <property type="entry name" value="Winged helix-like DNA-binding domain superfamily/Winged helix DNA-binding domain"/>
    <property type="match status" value="1"/>
</dbReference>
<dbReference type="OrthoDB" id="27073at2759"/>
<dbReference type="FunFam" id="1.20.1310.10:FF:000002">
    <property type="entry name" value="cullin-3 isoform X1"/>
    <property type="match status" value="1"/>
</dbReference>
<evidence type="ECO:0000256" key="3">
    <source>
        <dbReference type="ARBA" id="ARBA00022843"/>
    </source>
</evidence>
<organism evidence="8 9">
    <name type="scientific">Viridothelium virens</name>
    <name type="common">Speckled blister lichen</name>
    <name type="synonym">Trypethelium virens</name>
    <dbReference type="NCBI Taxonomy" id="1048519"/>
    <lineage>
        <taxon>Eukaryota</taxon>
        <taxon>Fungi</taxon>
        <taxon>Dikarya</taxon>
        <taxon>Ascomycota</taxon>
        <taxon>Pezizomycotina</taxon>
        <taxon>Dothideomycetes</taxon>
        <taxon>Dothideomycetes incertae sedis</taxon>
        <taxon>Trypetheliales</taxon>
        <taxon>Trypetheliaceae</taxon>
        <taxon>Viridothelium</taxon>
    </lineage>
</organism>
<dbReference type="InterPro" id="IPR001373">
    <property type="entry name" value="Cullin_N"/>
</dbReference>
<dbReference type="Pfam" id="PF10557">
    <property type="entry name" value="Cullin_Nedd8"/>
    <property type="match status" value="1"/>
</dbReference>
<dbReference type="InterPro" id="IPR036388">
    <property type="entry name" value="WH-like_DNA-bd_sf"/>
</dbReference>
<dbReference type="GO" id="GO:0031625">
    <property type="term" value="F:ubiquitin protein ligase binding"/>
    <property type="evidence" value="ECO:0007669"/>
    <property type="project" value="InterPro"/>
</dbReference>
<dbReference type="InterPro" id="IPR016159">
    <property type="entry name" value="Cullin_repeat-like_dom_sf"/>
</dbReference>
<dbReference type="Proteomes" id="UP000800092">
    <property type="component" value="Unassembled WGS sequence"/>
</dbReference>
<evidence type="ECO:0000256" key="5">
    <source>
        <dbReference type="RuleBase" id="RU003829"/>
    </source>
</evidence>
<dbReference type="Gene3D" id="3.30.230.130">
    <property type="entry name" value="Cullin, Chain C, Domain 2"/>
    <property type="match status" value="1"/>
</dbReference>
<feature type="compositionally biased region" description="Basic and acidic residues" evidence="6">
    <location>
        <begin position="362"/>
        <end position="383"/>
    </location>
</feature>
<dbReference type="FunFam" id="1.20.1310.10:FF:000001">
    <property type="entry name" value="Cullin 3"/>
    <property type="match status" value="1"/>
</dbReference>
<keyword evidence="9" id="KW-1185">Reference proteome</keyword>
<dbReference type="SUPFAM" id="SSF74788">
    <property type="entry name" value="Cullin repeat-like"/>
    <property type="match status" value="1"/>
</dbReference>
<protein>
    <submittedName>
        <fullName evidence="8">Cullin-domain-containing protein</fullName>
    </submittedName>
</protein>
<dbReference type="Pfam" id="PF26557">
    <property type="entry name" value="Cullin_AB"/>
    <property type="match status" value="1"/>
</dbReference>
<comment type="similarity">
    <text evidence="1 4 5">Belongs to the cullin family.</text>
</comment>
<sequence>MYSILQGINGDELDFDATWAILAASFREIHTKNASKLSFEELYRNAYKIVLRKRGESLYEKVKDFERDWLSNEVLQRLETLLSSALLPHSDGDVGSSTTNERRVAGEKFLRGLKEAWIDQQTCMSMLTDVLMYMDRVYCLDQRHPSIYASAMMLFRDSVLQSQVDPLDDSLTMLGILNRVVLDQVYMDRAGDIIDKHLIKSCVYMLEALYETPNENEEEKLYITSFERDFLDASRDFYKKEGDQLLRESDAGTYCKHVRRRIGEEQDRCRSTLSESTQPKIEAVVLDELVRHKIKDVVEMDSGVKFMIDNDRIEELGLVFDLNQRIDQHKAELTRAIQKRMIEMGSDVNNAAIAASQAQPTKETEAKDEHKEEAGGDKTKQTGERVANQQTLAALKWVEDVLALKDKFDKIHRDSFGSDQTLQTALTRSCSDFINAFPRSSEYISLFIDENMKKGLKGKTEQEVDIVLDKAITLLRYIQDKDMFERYYKKHLCRRLLMAKSVSTDVEKQMISRMKIELGNNFTLKLEAMFRDMQLSEDLTSGYRQYVQRLGDPDPKRIDLDIKVLTSMTWPLESIGGGSGGDEGQQRARSTYPPLLERIKKGFEQYYADKHSGRVLTWHANLGSADLRATFPKVPGAKEGSSLTKERKHEINVSTYAMIILLLFNDLPPGETLTTEEIQARTNIPISDLSRNLQSLAVAPKTRLLTKEPMSKDIKLTDHFSFNDNFQSKFLKLKVGVVSQGNKVEGDRERQETEKKNNDSRGFNIEAAVVRIMKQRKELSHQQLITETLSQLATQFKPDVNMIKKRIESLIEREYLERIEDAATPSYRYLA</sequence>
<keyword evidence="3" id="KW-0832">Ubl conjugation</keyword>
<dbReference type="EMBL" id="ML991840">
    <property type="protein sequence ID" value="KAF2230522.1"/>
    <property type="molecule type" value="Genomic_DNA"/>
</dbReference>
<dbReference type="InterPro" id="IPR059120">
    <property type="entry name" value="Cullin-like_AB"/>
</dbReference>
<name>A0A6A6GXS3_VIRVR</name>
<dbReference type="InterPro" id="IPR036390">
    <property type="entry name" value="WH_DNA-bd_sf"/>
</dbReference>
<gene>
    <name evidence="8" type="ORF">EV356DRAFT_536339</name>
</gene>
<accession>A0A6A6GXS3</accession>
<dbReference type="PROSITE" id="PS50069">
    <property type="entry name" value="CULLIN_2"/>
    <property type="match status" value="1"/>
</dbReference>
<feature type="domain" description="Cullin family profile" evidence="7">
    <location>
        <begin position="439"/>
        <end position="697"/>
    </location>
</feature>
<dbReference type="InterPro" id="IPR016158">
    <property type="entry name" value="Cullin_homology"/>
</dbReference>
<dbReference type="SMART" id="SM00182">
    <property type="entry name" value="CULLIN"/>
    <property type="match status" value="1"/>
</dbReference>
<reference evidence="8" key="1">
    <citation type="journal article" date="2020" name="Stud. Mycol.">
        <title>101 Dothideomycetes genomes: a test case for predicting lifestyles and emergence of pathogens.</title>
        <authorList>
            <person name="Haridas S."/>
            <person name="Albert R."/>
            <person name="Binder M."/>
            <person name="Bloem J."/>
            <person name="Labutti K."/>
            <person name="Salamov A."/>
            <person name="Andreopoulos B."/>
            <person name="Baker S."/>
            <person name="Barry K."/>
            <person name="Bills G."/>
            <person name="Bluhm B."/>
            <person name="Cannon C."/>
            <person name="Castanera R."/>
            <person name="Culley D."/>
            <person name="Daum C."/>
            <person name="Ezra D."/>
            <person name="Gonzalez J."/>
            <person name="Henrissat B."/>
            <person name="Kuo A."/>
            <person name="Liang C."/>
            <person name="Lipzen A."/>
            <person name="Lutzoni F."/>
            <person name="Magnuson J."/>
            <person name="Mondo S."/>
            <person name="Nolan M."/>
            <person name="Ohm R."/>
            <person name="Pangilinan J."/>
            <person name="Park H.-J."/>
            <person name="Ramirez L."/>
            <person name="Alfaro M."/>
            <person name="Sun H."/>
            <person name="Tritt A."/>
            <person name="Yoshinaga Y."/>
            <person name="Zwiers L.-H."/>
            <person name="Turgeon B."/>
            <person name="Goodwin S."/>
            <person name="Spatafora J."/>
            <person name="Crous P."/>
            <person name="Grigoriev I."/>
        </authorList>
    </citation>
    <scope>NUCLEOTIDE SEQUENCE</scope>
    <source>
        <strain evidence="8">Tuck. ex Michener</strain>
    </source>
</reference>
<dbReference type="FunFam" id="1.20.1310.10:FF:000061">
    <property type="entry name" value="Related to cullulin 3"/>
    <property type="match status" value="1"/>
</dbReference>
<evidence type="ECO:0000256" key="2">
    <source>
        <dbReference type="ARBA" id="ARBA00022499"/>
    </source>
</evidence>
<dbReference type="SUPFAM" id="SSF75632">
    <property type="entry name" value="Cullin homology domain"/>
    <property type="match status" value="1"/>
</dbReference>
<evidence type="ECO:0000313" key="9">
    <source>
        <dbReference type="Proteomes" id="UP000800092"/>
    </source>
</evidence>
<dbReference type="Gene3D" id="1.20.1310.10">
    <property type="entry name" value="Cullin Repeats"/>
    <property type="match status" value="4"/>
</dbReference>
<dbReference type="InterPro" id="IPR045093">
    <property type="entry name" value="Cullin"/>
</dbReference>
<dbReference type="AlphaFoldDB" id="A0A6A6GXS3"/>
<dbReference type="FunFam" id="1.10.10.10:FF:000014">
    <property type="entry name" value="Cullin 1"/>
    <property type="match status" value="1"/>
</dbReference>
<dbReference type="SMART" id="SM00884">
    <property type="entry name" value="Cullin_Nedd8"/>
    <property type="match status" value="1"/>
</dbReference>
<proteinExistence type="inferred from homology"/>
<evidence type="ECO:0000256" key="1">
    <source>
        <dbReference type="ARBA" id="ARBA00006019"/>
    </source>
</evidence>
<evidence type="ECO:0000259" key="7">
    <source>
        <dbReference type="PROSITE" id="PS50069"/>
    </source>
</evidence>
<dbReference type="GO" id="GO:0006511">
    <property type="term" value="P:ubiquitin-dependent protein catabolic process"/>
    <property type="evidence" value="ECO:0007669"/>
    <property type="project" value="InterPro"/>
</dbReference>
<dbReference type="InterPro" id="IPR036317">
    <property type="entry name" value="Cullin_homology_sf"/>
</dbReference>
<dbReference type="Pfam" id="PF00888">
    <property type="entry name" value="Cullin"/>
    <property type="match status" value="1"/>
</dbReference>
<dbReference type="FunFam" id="1.20.1310.10:FF:000036">
    <property type="entry name" value="SCF ubiquitin ligase subunit CulC, putative"/>
    <property type="match status" value="1"/>
</dbReference>
<evidence type="ECO:0000313" key="8">
    <source>
        <dbReference type="EMBL" id="KAF2230522.1"/>
    </source>
</evidence>
<keyword evidence="2" id="KW-1017">Isopeptide bond</keyword>
<dbReference type="InterPro" id="IPR019559">
    <property type="entry name" value="Cullin_neddylation_domain"/>
</dbReference>